<proteinExistence type="predicted"/>
<evidence type="ECO:0000256" key="1">
    <source>
        <dbReference type="SAM" id="MobiDB-lite"/>
    </source>
</evidence>
<dbReference type="AlphaFoldDB" id="A0A2N9INZ1"/>
<dbReference type="EMBL" id="OIVN01006184">
    <property type="protein sequence ID" value="SPD27247.1"/>
    <property type="molecule type" value="Genomic_DNA"/>
</dbReference>
<evidence type="ECO:0000313" key="2">
    <source>
        <dbReference type="EMBL" id="SPC76367.1"/>
    </source>
</evidence>
<organism evidence="3">
    <name type="scientific">Fagus sylvatica</name>
    <name type="common">Beechnut</name>
    <dbReference type="NCBI Taxonomy" id="28930"/>
    <lineage>
        <taxon>Eukaryota</taxon>
        <taxon>Viridiplantae</taxon>
        <taxon>Streptophyta</taxon>
        <taxon>Embryophyta</taxon>
        <taxon>Tracheophyta</taxon>
        <taxon>Spermatophyta</taxon>
        <taxon>Magnoliopsida</taxon>
        <taxon>eudicotyledons</taxon>
        <taxon>Gunneridae</taxon>
        <taxon>Pentapetalae</taxon>
        <taxon>rosids</taxon>
        <taxon>fabids</taxon>
        <taxon>Fagales</taxon>
        <taxon>Fagaceae</taxon>
        <taxon>Fagus</taxon>
    </lineage>
</organism>
<protein>
    <submittedName>
        <fullName evidence="3">Uncharacterized protein</fullName>
    </submittedName>
</protein>
<feature type="region of interest" description="Disordered" evidence="1">
    <location>
        <begin position="203"/>
        <end position="223"/>
    </location>
</feature>
<gene>
    <name evidence="2" type="ORF">FSB_LOCUS4249</name>
    <name evidence="3" type="ORF">FSB_LOCUS55129</name>
</gene>
<sequence length="223" mass="24727">MEYILKKVCFVDAKGHLRSAPLLLDYIPSYKSFQDAPRVRDLRQVAVSVSQPGKSDASIIAATPTTGRRSTYTVSLQVRSIEPNESGPSSLNSKVGVKAPIVAFPSTFLPTPEGVVKGVMVDRDNSIMKNKNGHGGQVAHAIGKSLMLLNNIESWQNDCTERLIENLKCHSVLEYMISVRECLRLSVAWGKLRRRALPCRSLRRQSQPESGLQRACKKTPRQP</sequence>
<name>A0A2N9INZ1_FAGSY</name>
<dbReference type="EMBL" id="OIVN01000215">
    <property type="protein sequence ID" value="SPC76367.1"/>
    <property type="molecule type" value="Genomic_DNA"/>
</dbReference>
<reference evidence="3" key="1">
    <citation type="submission" date="2018-02" db="EMBL/GenBank/DDBJ databases">
        <authorList>
            <person name="Cohen D.B."/>
            <person name="Kent A.D."/>
        </authorList>
    </citation>
    <scope>NUCLEOTIDE SEQUENCE</scope>
</reference>
<evidence type="ECO:0000313" key="3">
    <source>
        <dbReference type="EMBL" id="SPD27247.1"/>
    </source>
</evidence>
<accession>A0A2N9INZ1</accession>